<evidence type="ECO:0000256" key="1">
    <source>
        <dbReference type="ARBA" id="ARBA00004162"/>
    </source>
</evidence>
<dbReference type="SUPFAM" id="SSF103088">
    <property type="entry name" value="OmpA-like"/>
    <property type="match status" value="1"/>
</dbReference>
<evidence type="ECO:0000313" key="10">
    <source>
        <dbReference type="EMBL" id="SEM06129.1"/>
    </source>
</evidence>
<accession>A0A1H7VB23</accession>
<dbReference type="PROSITE" id="PS51123">
    <property type="entry name" value="OMPA_2"/>
    <property type="match status" value="1"/>
</dbReference>
<keyword evidence="5 8" id="KW-1133">Transmembrane helix</keyword>
<dbReference type="Pfam" id="PF13677">
    <property type="entry name" value="MotB_plug"/>
    <property type="match status" value="1"/>
</dbReference>
<dbReference type="InterPro" id="IPR006665">
    <property type="entry name" value="OmpA-like"/>
</dbReference>
<dbReference type="InterPro" id="IPR025713">
    <property type="entry name" value="MotB-like_N_dom"/>
</dbReference>
<dbReference type="InterPro" id="IPR050330">
    <property type="entry name" value="Bact_OuterMem_StrucFunc"/>
</dbReference>
<dbReference type="Proteomes" id="UP000198744">
    <property type="component" value="Unassembled WGS sequence"/>
</dbReference>
<keyword evidence="3" id="KW-1003">Cell membrane</keyword>
<gene>
    <name evidence="10" type="ORF">SAMN04489760_103128</name>
</gene>
<dbReference type="AlphaFoldDB" id="A0A1H7VB23"/>
<evidence type="ECO:0000256" key="2">
    <source>
        <dbReference type="ARBA" id="ARBA00008914"/>
    </source>
</evidence>
<keyword evidence="4 8" id="KW-0812">Transmembrane</keyword>
<evidence type="ECO:0000256" key="6">
    <source>
        <dbReference type="ARBA" id="ARBA00023136"/>
    </source>
</evidence>
<evidence type="ECO:0000313" key="11">
    <source>
        <dbReference type="Proteomes" id="UP000198744"/>
    </source>
</evidence>
<dbReference type="EMBL" id="FOBS01000003">
    <property type="protein sequence ID" value="SEM06129.1"/>
    <property type="molecule type" value="Genomic_DNA"/>
</dbReference>
<feature type="domain" description="OmpA-like" evidence="9">
    <location>
        <begin position="103"/>
        <end position="224"/>
    </location>
</feature>
<keyword evidence="6 7" id="KW-0472">Membrane</keyword>
<dbReference type="PANTHER" id="PTHR30329:SF21">
    <property type="entry name" value="LIPOPROTEIN YIAD-RELATED"/>
    <property type="match status" value="1"/>
</dbReference>
<dbReference type="Pfam" id="PF00691">
    <property type="entry name" value="OmpA"/>
    <property type="match status" value="1"/>
</dbReference>
<evidence type="ECO:0000256" key="3">
    <source>
        <dbReference type="ARBA" id="ARBA00022475"/>
    </source>
</evidence>
<comment type="subcellular location">
    <subcellularLocation>
        <location evidence="1">Cell membrane</location>
        <topology evidence="1">Single-pass membrane protein</topology>
    </subcellularLocation>
</comment>
<proteinExistence type="inferred from homology"/>
<comment type="similarity">
    <text evidence="2">Belongs to the MotB family.</text>
</comment>
<sequence>MKPLGSPSNAETNRGTDIWLITLSDLLLLLVIFFVILFSMELQKHAPKLPAKAVSNENPVVKKAEATPTALSPQSSSASLEKDLAALLNREQNHQEVTVKREANLVTLTFPEGIVFDPGYAQLKPSSQTTLEKVAAFVKERTELVLEVQGHTDDKPIRNARYPSNWELSVDRATQVAKTLIGLGVDPSRLSVKGFGEYRPLSPNDGDENRLKNRRVEIQFFLPPANSR</sequence>
<organism evidence="10 11">
    <name type="scientific">Syntrophus gentianae</name>
    <dbReference type="NCBI Taxonomy" id="43775"/>
    <lineage>
        <taxon>Bacteria</taxon>
        <taxon>Pseudomonadati</taxon>
        <taxon>Thermodesulfobacteriota</taxon>
        <taxon>Syntrophia</taxon>
        <taxon>Syntrophales</taxon>
        <taxon>Syntrophaceae</taxon>
        <taxon>Syntrophus</taxon>
    </lineage>
</organism>
<dbReference type="InterPro" id="IPR036737">
    <property type="entry name" value="OmpA-like_sf"/>
</dbReference>
<dbReference type="Gene3D" id="3.30.1330.60">
    <property type="entry name" value="OmpA-like domain"/>
    <property type="match status" value="1"/>
</dbReference>
<evidence type="ECO:0000256" key="4">
    <source>
        <dbReference type="ARBA" id="ARBA00022692"/>
    </source>
</evidence>
<dbReference type="GO" id="GO:0005886">
    <property type="term" value="C:plasma membrane"/>
    <property type="evidence" value="ECO:0007669"/>
    <property type="project" value="UniProtKB-SubCell"/>
</dbReference>
<evidence type="ECO:0000259" key="9">
    <source>
        <dbReference type="PROSITE" id="PS51123"/>
    </source>
</evidence>
<name>A0A1H7VB23_9BACT</name>
<reference evidence="10 11" key="1">
    <citation type="submission" date="2016-10" db="EMBL/GenBank/DDBJ databases">
        <authorList>
            <person name="de Groot N.N."/>
        </authorList>
    </citation>
    <scope>NUCLEOTIDE SEQUENCE [LARGE SCALE GENOMIC DNA]</scope>
    <source>
        <strain evidence="10 11">DSM 8423</strain>
    </source>
</reference>
<feature type="transmembrane region" description="Helical" evidence="8">
    <location>
        <begin position="18"/>
        <end position="38"/>
    </location>
</feature>
<dbReference type="CDD" id="cd07185">
    <property type="entry name" value="OmpA_C-like"/>
    <property type="match status" value="1"/>
</dbReference>
<dbReference type="PANTHER" id="PTHR30329">
    <property type="entry name" value="STATOR ELEMENT OF FLAGELLAR MOTOR COMPLEX"/>
    <property type="match status" value="1"/>
</dbReference>
<keyword evidence="11" id="KW-1185">Reference proteome</keyword>
<evidence type="ECO:0000256" key="5">
    <source>
        <dbReference type="ARBA" id="ARBA00022989"/>
    </source>
</evidence>
<dbReference type="STRING" id="43775.SAMN04489760_103128"/>
<evidence type="ECO:0000256" key="8">
    <source>
        <dbReference type="SAM" id="Phobius"/>
    </source>
</evidence>
<evidence type="ECO:0000256" key="7">
    <source>
        <dbReference type="PROSITE-ProRule" id="PRU00473"/>
    </source>
</evidence>
<protein>
    <submittedName>
        <fullName evidence="10">Chemotaxis protein MotB</fullName>
    </submittedName>
</protein>